<evidence type="ECO:0000313" key="1">
    <source>
        <dbReference type="EMBL" id="CAL1613570.1"/>
    </source>
</evidence>
<dbReference type="AlphaFoldDB" id="A0AAV2MJS9"/>
<keyword evidence="2" id="KW-1185">Reference proteome</keyword>
<protein>
    <submittedName>
        <fullName evidence="1">Uncharacterized protein</fullName>
    </submittedName>
</protein>
<dbReference type="EMBL" id="OZ035830">
    <property type="protein sequence ID" value="CAL1613570.1"/>
    <property type="molecule type" value="Genomic_DNA"/>
</dbReference>
<name>A0AAV2MJS9_KNICA</name>
<sequence>MTQTSSWPNRINPELQMQLAHVVRERLNIKMMDHVWMQVLCVSHLVELKGFYPSKADKVLLARNIITVFPALKIQMVEENEGFEHFYDPHYPRFVDLPCLLDVEFGKLLPGKQDLFLRKWEAHCVPKLLKVATLENYDNILQDTEENGEARAFRALQILTHLLPPIALGRGKGWSKCSVKSALSYILDIKPTGTSLSSLMEGSLDSTAQQPKLGDEHLSTRLYVPPVFACSDISPAPCPSRPLGKPFRS</sequence>
<accession>A0AAV2MJS9</accession>
<dbReference type="Proteomes" id="UP001497482">
    <property type="component" value="Chromosome 8"/>
</dbReference>
<evidence type="ECO:0000313" key="2">
    <source>
        <dbReference type="Proteomes" id="UP001497482"/>
    </source>
</evidence>
<reference evidence="1 2" key="1">
    <citation type="submission" date="2024-04" db="EMBL/GenBank/DDBJ databases">
        <authorList>
            <person name="Waldvogel A.-M."/>
            <person name="Schoenle A."/>
        </authorList>
    </citation>
    <scope>NUCLEOTIDE SEQUENCE [LARGE SCALE GENOMIC DNA]</scope>
</reference>
<gene>
    <name evidence="1" type="ORF">KC01_LOCUS39759</name>
</gene>
<proteinExistence type="predicted"/>
<organism evidence="1 2">
    <name type="scientific">Knipowitschia caucasica</name>
    <name type="common">Caucasian dwarf goby</name>
    <name type="synonym">Pomatoschistus caucasicus</name>
    <dbReference type="NCBI Taxonomy" id="637954"/>
    <lineage>
        <taxon>Eukaryota</taxon>
        <taxon>Metazoa</taxon>
        <taxon>Chordata</taxon>
        <taxon>Craniata</taxon>
        <taxon>Vertebrata</taxon>
        <taxon>Euteleostomi</taxon>
        <taxon>Actinopterygii</taxon>
        <taxon>Neopterygii</taxon>
        <taxon>Teleostei</taxon>
        <taxon>Neoteleostei</taxon>
        <taxon>Acanthomorphata</taxon>
        <taxon>Gobiaria</taxon>
        <taxon>Gobiiformes</taxon>
        <taxon>Gobioidei</taxon>
        <taxon>Gobiidae</taxon>
        <taxon>Gobiinae</taxon>
        <taxon>Knipowitschia</taxon>
    </lineage>
</organism>